<dbReference type="AlphaFoldDB" id="A0A166A9I9"/>
<evidence type="ECO:0000256" key="1">
    <source>
        <dbReference type="SAM" id="Coils"/>
    </source>
</evidence>
<protein>
    <recommendedName>
        <fullName evidence="3">BZIP domain-containing protein</fullName>
    </recommendedName>
</protein>
<keyword evidence="1" id="KW-0175">Coiled coil</keyword>
<dbReference type="InterPro" id="IPR046347">
    <property type="entry name" value="bZIP_sf"/>
</dbReference>
<dbReference type="Gene3D" id="3.30.160.60">
    <property type="entry name" value="Classic Zinc Finger"/>
    <property type="match status" value="1"/>
</dbReference>
<sequence>SLIPIDAPIQNRTYLTPSSTSRKEFPAHFRKRSAAQAGLDADNEKDATDGQREGETPDEALARQIEAKRQSNTLAARRSRHRKQQYLQELEEEVGRMRGEVEEWKERALKAEGML</sequence>
<name>A0A166A9I9_9AGAM</name>
<feature type="non-terminal residue" evidence="4">
    <location>
        <position position="115"/>
    </location>
</feature>
<keyword evidence="5" id="KW-1185">Reference proteome</keyword>
<feature type="region of interest" description="Disordered" evidence="2">
    <location>
        <begin position="1"/>
        <end position="59"/>
    </location>
</feature>
<evidence type="ECO:0000259" key="3">
    <source>
        <dbReference type="PROSITE" id="PS00036"/>
    </source>
</evidence>
<feature type="coiled-coil region" evidence="1">
    <location>
        <begin position="80"/>
        <end position="107"/>
    </location>
</feature>
<accession>A0A166A9I9</accession>
<feature type="compositionally biased region" description="Basic and acidic residues" evidence="2">
    <location>
        <begin position="42"/>
        <end position="55"/>
    </location>
</feature>
<dbReference type="STRING" id="1314776.A0A166A9I9"/>
<dbReference type="EMBL" id="KV428152">
    <property type="protein sequence ID" value="KZT35108.1"/>
    <property type="molecule type" value="Genomic_DNA"/>
</dbReference>
<dbReference type="OrthoDB" id="2257100at2759"/>
<dbReference type="InterPro" id="IPR004827">
    <property type="entry name" value="bZIP"/>
</dbReference>
<dbReference type="GO" id="GO:0003700">
    <property type="term" value="F:DNA-binding transcription factor activity"/>
    <property type="evidence" value="ECO:0007669"/>
    <property type="project" value="InterPro"/>
</dbReference>
<feature type="domain" description="BZIP" evidence="3">
    <location>
        <begin position="68"/>
        <end position="82"/>
    </location>
</feature>
<feature type="non-terminal residue" evidence="4">
    <location>
        <position position="1"/>
    </location>
</feature>
<evidence type="ECO:0000313" key="4">
    <source>
        <dbReference type="EMBL" id="KZT35108.1"/>
    </source>
</evidence>
<gene>
    <name evidence="4" type="ORF">SISSUDRAFT_973824</name>
</gene>
<organism evidence="4 5">
    <name type="scientific">Sistotremastrum suecicum HHB10207 ss-3</name>
    <dbReference type="NCBI Taxonomy" id="1314776"/>
    <lineage>
        <taxon>Eukaryota</taxon>
        <taxon>Fungi</taxon>
        <taxon>Dikarya</taxon>
        <taxon>Basidiomycota</taxon>
        <taxon>Agaricomycotina</taxon>
        <taxon>Agaricomycetes</taxon>
        <taxon>Sistotremastrales</taxon>
        <taxon>Sistotremastraceae</taxon>
        <taxon>Sistotremastrum</taxon>
    </lineage>
</organism>
<feature type="compositionally biased region" description="Polar residues" evidence="2">
    <location>
        <begin position="10"/>
        <end position="20"/>
    </location>
</feature>
<dbReference type="Pfam" id="PF00170">
    <property type="entry name" value="bZIP_1"/>
    <property type="match status" value="1"/>
</dbReference>
<evidence type="ECO:0000256" key="2">
    <source>
        <dbReference type="SAM" id="MobiDB-lite"/>
    </source>
</evidence>
<dbReference type="CDD" id="cd12193">
    <property type="entry name" value="bZIP_GCN4"/>
    <property type="match status" value="1"/>
</dbReference>
<dbReference type="SUPFAM" id="SSF57959">
    <property type="entry name" value="Leucine zipper domain"/>
    <property type="match status" value="1"/>
</dbReference>
<evidence type="ECO:0000313" key="5">
    <source>
        <dbReference type="Proteomes" id="UP000076798"/>
    </source>
</evidence>
<reference evidence="4 5" key="1">
    <citation type="journal article" date="2016" name="Mol. Biol. Evol.">
        <title>Comparative Genomics of Early-Diverging Mushroom-Forming Fungi Provides Insights into the Origins of Lignocellulose Decay Capabilities.</title>
        <authorList>
            <person name="Nagy L.G."/>
            <person name="Riley R."/>
            <person name="Tritt A."/>
            <person name="Adam C."/>
            <person name="Daum C."/>
            <person name="Floudas D."/>
            <person name="Sun H."/>
            <person name="Yadav J.S."/>
            <person name="Pangilinan J."/>
            <person name="Larsson K.H."/>
            <person name="Matsuura K."/>
            <person name="Barry K."/>
            <person name="Labutti K."/>
            <person name="Kuo R."/>
            <person name="Ohm R.A."/>
            <person name="Bhattacharya S.S."/>
            <person name="Shirouzu T."/>
            <person name="Yoshinaga Y."/>
            <person name="Martin F.M."/>
            <person name="Grigoriev I.V."/>
            <person name="Hibbett D.S."/>
        </authorList>
    </citation>
    <scope>NUCLEOTIDE SEQUENCE [LARGE SCALE GENOMIC DNA]</scope>
    <source>
        <strain evidence="4 5">HHB10207 ss-3</strain>
    </source>
</reference>
<proteinExistence type="predicted"/>
<dbReference type="Proteomes" id="UP000076798">
    <property type="component" value="Unassembled WGS sequence"/>
</dbReference>
<dbReference type="PROSITE" id="PS00036">
    <property type="entry name" value="BZIP_BASIC"/>
    <property type="match status" value="1"/>
</dbReference>